<dbReference type="InterPro" id="IPR043129">
    <property type="entry name" value="ATPase_NBD"/>
</dbReference>
<evidence type="ECO:0000256" key="1">
    <source>
        <dbReference type="ARBA" id="ARBA00006479"/>
    </source>
</evidence>
<comment type="caution">
    <text evidence="2">The sequence shown here is derived from an EMBL/GenBank/DDBJ whole genome shotgun (WGS) entry which is preliminary data.</text>
</comment>
<evidence type="ECO:0000313" key="3">
    <source>
        <dbReference type="Proteomes" id="UP000587991"/>
    </source>
</evidence>
<dbReference type="InterPro" id="IPR049874">
    <property type="entry name" value="ROK_cs"/>
</dbReference>
<accession>A0A847S4P2</accession>
<evidence type="ECO:0000313" key="2">
    <source>
        <dbReference type="EMBL" id="NLR74763.1"/>
    </source>
</evidence>
<name>A0A847S4P2_9NEIS</name>
<dbReference type="PANTHER" id="PTHR18964">
    <property type="entry name" value="ROK (REPRESSOR, ORF, KINASE) FAMILY"/>
    <property type="match status" value="1"/>
</dbReference>
<organism evidence="2 3">
    <name type="scientific">Leeia aquatica</name>
    <dbReference type="NCBI Taxonomy" id="2725557"/>
    <lineage>
        <taxon>Bacteria</taxon>
        <taxon>Pseudomonadati</taxon>
        <taxon>Pseudomonadota</taxon>
        <taxon>Betaproteobacteria</taxon>
        <taxon>Neisseriales</taxon>
        <taxon>Leeiaceae</taxon>
        <taxon>Leeia</taxon>
    </lineage>
</organism>
<dbReference type="SUPFAM" id="SSF53067">
    <property type="entry name" value="Actin-like ATPase domain"/>
    <property type="match status" value="1"/>
</dbReference>
<sequence>MSTEPRTALTTVLQAIRETNPVSRATLTRLTGLSASVVSTSTKLLLERGLLQEHGTHQDSLGRPQVLLRINPGYALAVGMALSWSGLHAVLTDLEGNVLARDTVQLTSNQPEQIISSCASLLGSLRNQRRFRNKEVVGVGLALPGWIDNATGTCLKSTVHGWQGVQFGARLEDALDLPVFMENDANALAVGEKWFGLARGFDNYAVVTLVGGIGAGIYTGNQLYRGSRGATGEIGHVSIVPGGALCTCGKRGCLEALASIPALLQQSHRLGLGETLDELVHAAETGQREAQILFSEAGRYVGHALSMLTHLLDLQAVIVTAPVAYLNHYLRSALEHSYAENSVLFADTGLQLLYQEEDSDIWAMGAASLAIQSFFERGGVSAQAS</sequence>
<dbReference type="SUPFAM" id="SSF46785">
    <property type="entry name" value="Winged helix' DNA-binding domain"/>
    <property type="match status" value="1"/>
</dbReference>
<dbReference type="Gene3D" id="1.10.10.10">
    <property type="entry name" value="Winged helix-like DNA-binding domain superfamily/Winged helix DNA-binding domain"/>
    <property type="match status" value="1"/>
</dbReference>
<proteinExistence type="inferred from homology"/>
<protein>
    <submittedName>
        <fullName evidence="2">ROK family protein</fullName>
    </submittedName>
</protein>
<dbReference type="RefSeq" id="WP_168876351.1">
    <property type="nucleotide sequence ID" value="NZ_JABAIM010000001.1"/>
</dbReference>
<reference evidence="2 3" key="1">
    <citation type="submission" date="2020-04" db="EMBL/GenBank/DDBJ databases">
        <title>Draft genome of Leeia sp. IMCC25680.</title>
        <authorList>
            <person name="Song J."/>
            <person name="Cho J.-C."/>
        </authorList>
    </citation>
    <scope>NUCLEOTIDE SEQUENCE [LARGE SCALE GENOMIC DNA]</scope>
    <source>
        <strain evidence="2 3">IMCC25680</strain>
    </source>
</reference>
<keyword evidence="3" id="KW-1185">Reference proteome</keyword>
<dbReference type="Pfam" id="PF00480">
    <property type="entry name" value="ROK"/>
    <property type="match status" value="1"/>
</dbReference>
<dbReference type="InterPro" id="IPR036390">
    <property type="entry name" value="WH_DNA-bd_sf"/>
</dbReference>
<dbReference type="EMBL" id="JABAIM010000001">
    <property type="protein sequence ID" value="NLR74763.1"/>
    <property type="molecule type" value="Genomic_DNA"/>
</dbReference>
<dbReference type="Gene3D" id="3.30.420.40">
    <property type="match status" value="2"/>
</dbReference>
<gene>
    <name evidence="2" type="ORF">HF682_06270</name>
</gene>
<dbReference type="CDD" id="cd24073">
    <property type="entry name" value="ASKHA_ATPase_ROK_CYANR"/>
    <property type="match status" value="1"/>
</dbReference>
<dbReference type="PROSITE" id="PS01125">
    <property type="entry name" value="ROK"/>
    <property type="match status" value="1"/>
</dbReference>
<dbReference type="PANTHER" id="PTHR18964:SF149">
    <property type="entry name" value="BIFUNCTIONAL UDP-N-ACETYLGLUCOSAMINE 2-EPIMERASE_N-ACETYLMANNOSAMINE KINASE"/>
    <property type="match status" value="1"/>
</dbReference>
<comment type="similarity">
    <text evidence="1">Belongs to the ROK (NagC/XylR) family.</text>
</comment>
<dbReference type="InterPro" id="IPR000600">
    <property type="entry name" value="ROK"/>
</dbReference>
<dbReference type="Proteomes" id="UP000587991">
    <property type="component" value="Unassembled WGS sequence"/>
</dbReference>
<dbReference type="AlphaFoldDB" id="A0A847S4P2"/>
<dbReference type="InterPro" id="IPR036388">
    <property type="entry name" value="WH-like_DNA-bd_sf"/>
</dbReference>